<gene>
    <name evidence="1" type="ORF">A628_04335</name>
</gene>
<evidence type="ECO:0000313" key="2">
    <source>
        <dbReference type="Proteomes" id="UP000018534"/>
    </source>
</evidence>
<dbReference type="EMBL" id="AZGR01000136">
    <property type="protein sequence ID" value="ETA85700.1"/>
    <property type="molecule type" value="Genomic_DNA"/>
</dbReference>
<reference evidence="1 2" key="1">
    <citation type="journal article" date="2014" name="Genome Announc.">
        <title>Whole-Genome Sequencing of Salmonella enterica subsp. enterica Serovar Cubana Strains Isolated from Agricultural Sources.</title>
        <authorList>
            <person name="Benahmed F.H."/>
            <person name="Gopinath G.R."/>
            <person name="Wang H."/>
            <person name="Jean-Gilles Beaubrun J."/>
            <person name="Grim C."/>
            <person name="Cheng C.M."/>
            <person name="McClelland M."/>
            <person name="Ayers S."/>
            <person name="Abbott J."/>
            <person name="Desai P."/>
            <person name="Frye J.G."/>
            <person name="Weinstock G."/>
            <person name="Hammack T.S."/>
            <person name="Hanes D.E."/>
            <person name="Rasmussen M.A."/>
            <person name="Davidson M.K."/>
        </authorList>
    </citation>
    <scope>NUCLEOTIDE SEQUENCE [LARGE SCALE GENOMIC DNA]</scope>
    <source>
        <strain evidence="1">76814</strain>
    </source>
</reference>
<organism evidence="1 2">
    <name type="scientific">Salmonella enterica subsp. enterica serovar Cubana str. 76814</name>
    <dbReference type="NCBI Taxonomy" id="1192560"/>
    <lineage>
        <taxon>Bacteria</taxon>
        <taxon>Pseudomonadati</taxon>
        <taxon>Pseudomonadota</taxon>
        <taxon>Gammaproteobacteria</taxon>
        <taxon>Enterobacterales</taxon>
        <taxon>Enterobacteriaceae</taxon>
        <taxon>Salmonella</taxon>
    </lineage>
</organism>
<accession>V7IHP1</accession>
<proteinExistence type="predicted"/>
<comment type="caution">
    <text evidence="1">The sequence shown here is derived from an EMBL/GenBank/DDBJ whole genome shotgun (WGS) entry which is preliminary data.</text>
</comment>
<name>V7IHP1_SALET</name>
<dbReference type="AlphaFoldDB" id="V7IHP1"/>
<dbReference type="HOGENOM" id="CLU_3221759_0_0_6"/>
<dbReference type="Proteomes" id="UP000018534">
    <property type="component" value="Unassembled WGS sequence"/>
</dbReference>
<protein>
    <submittedName>
        <fullName evidence="1">Uncharacterized protein</fullName>
    </submittedName>
</protein>
<sequence>MLCFRRKFKAFYACPKAVFMFLAWSSVAEFHFNRIAIKLAALSA</sequence>
<evidence type="ECO:0000313" key="1">
    <source>
        <dbReference type="EMBL" id="ETA85700.1"/>
    </source>
</evidence>